<dbReference type="GO" id="GO:0009279">
    <property type="term" value="C:cell outer membrane"/>
    <property type="evidence" value="ECO:0007669"/>
    <property type="project" value="UniProtKB-SubCell"/>
</dbReference>
<sequence length="191" mass="22058">MHKTIIYINLFIMLCAAKNALADVKNNELSRGYKEEMPGSIEYTPIEDTPPAVSLYNIGSGTLLYSYEYEPNEYLSADYAYSLNASWNKNANWKTIYNENGTLSLKNEYSGLCLQNYFRGYQVIENHCDYALSSQQINMELVDTGAILLRFNSNSDCLYIYPGVRHYYAYSDVCKGNDFYYYWTIVPPLKK</sequence>
<dbReference type="SUPFAM" id="SSF50370">
    <property type="entry name" value="Ricin B-like lectins"/>
    <property type="match status" value="1"/>
</dbReference>
<evidence type="ECO:0000313" key="12">
    <source>
        <dbReference type="Proteomes" id="UP000255169"/>
    </source>
</evidence>
<evidence type="ECO:0000256" key="7">
    <source>
        <dbReference type="ARBA" id="ARBA00023139"/>
    </source>
</evidence>
<keyword evidence="5" id="KW-0843">Virulence</keyword>
<keyword evidence="2" id="KW-0800">Toxin</keyword>
<dbReference type="Gene3D" id="2.80.10.50">
    <property type="match status" value="1"/>
</dbReference>
<gene>
    <name evidence="11" type="ORF">NCTC10476_00084</name>
</gene>
<feature type="signal peptide" evidence="10">
    <location>
        <begin position="1"/>
        <end position="22"/>
    </location>
</feature>
<comment type="subcellular location">
    <subcellularLocation>
        <location evidence="1">Cell outer membrane</location>
        <topology evidence="1">Lipid-anchor</topology>
    </subcellularLocation>
</comment>
<evidence type="ECO:0000256" key="10">
    <source>
        <dbReference type="SAM" id="SignalP"/>
    </source>
</evidence>
<keyword evidence="3 10" id="KW-0732">Signal</keyword>
<dbReference type="OrthoDB" id="6481058at2"/>
<reference evidence="11 12" key="1">
    <citation type="submission" date="2018-06" db="EMBL/GenBank/DDBJ databases">
        <authorList>
            <consortium name="Pathogen Informatics"/>
            <person name="Doyle S."/>
        </authorList>
    </citation>
    <scope>NUCLEOTIDE SEQUENCE [LARGE SCALE GENOMIC DNA]</scope>
    <source>
        <strain evidence="11 12">NCTC10476</strain>
    </source>
</reference>
<accession>A0A380QJL0</accession>
<keyword evidence="4" id="KW-0430">Lectin</keyword>
<keyword evidence="12" id="KW-1185">Reference proteome</keyword>
<evidence type="ECO:0000313" key="11">
    <source>
        <dbReference type="EMBL" id="SUP98519.1"/>
    </source>
</evidence>
<evidence type="ECO:0000256" key="4">
    <source>
        <dbReference type="ARBA" id="ARBA00022734"/>
    </source>
</evidence>
<dbReference type="Pfam" id="PF03498">
    <property type="entry name" value="CDtoxinA"/>
    <property type="match status" value="1"/>
</dbReference>
<keyword evidence="6" id="KW-0472">Membrane</keyword>
<evidence type="ECO:0000256" key="1">
    <source>
        <dbReference type="ARBA" id="ARBA00004459"/>
    </source>
</evidence>
<evidence type="ECO:0000256" key="8">
    <source>
        <dbReference type="ARBA" id="ARBA00023237"/>
    </source>
</evidence>
<evidence type="ECO:0000256" key="5">
    <source>
        <dbReference type="ARBA" id="ARBA00023026"/>
    </source>
</evidence>
<dbReference type="InterPro" id="IPR035992">
    <property type="entry name" value="Ricin_B-like_lectins"/>
</dbReference>
<dbReference type="InterPro" id="IPR003558">
    <property type="entry name" value="CDtoxinA/C"/>
</dbReference>
<protein>
    <submittedName>
        <fullName evidence="11">Cytolethal distending toxin A/C family</fullName>
    </submittedName>
</protein>
<dbReference type="AlphaFoldDB" id="A0A380QJL0"/>
<dbReference type="EMBL" id="UHJG01000001">
    <property type="protein sequence ID" value="SUP98519.1"/>
    <property type="molecule type" value="Genomic_DNA"/>
</dbReference>
<evidence type="ECO:0000256" key="2">
    <source>
        <dbReference type="ARBA" id="ARBA00022656"/>
    </source>
</evidence>
<dbReference type="GeneID" id="66879744"/>
<keyword evidence="8" id="KW-0998">Cell outer membrane</keyword>
<name>A0A380QJL0_YERRU</name>
<dbReference type="GO" id="GO:0090729">
    <property type="term" value="F:toxin activity"/>
    <property type="evidence" value="ECO:0007669"/>
    <property type="project" value="UniProtKB-KW"/>
</dbReference>
<feature type="chain" id="PRO_5016995659" evidence="10">
    <location>
        <begin position="23"/>
        <end position="191"/>
    </location>
</feature>
<organism evidence="11 12">
    <name type="scientific">Yersinia ruckeri</name>
    <dbReference type="NCBI Taxonomy" id="29486"/>
    <lineage>
        <taxon>Bacteria</taxon>
        <taxon>Pseudomonadati</taxon>
        <taxon>Pseudomonadota</taxon>
        <taxon>Gammaproteobacteria</taxon>
        <taxon>Enterobacterales</taxon>
        <taxon>Yersiniaceae</taxon>
        <taxon>Yersinia</taxon>
    </lineage>
</organism>
<evidence type="ECO:0000256" key="9">
    <source>
        <dbReference type="ARBA" id="ARBA00023288"/>
    </source>
</evidence>
<evidence type="ECO:0000256" key="3">
    <source>
        <dbReference type="ARBA" id="ARBA00022729"/>
    </source>
</evidence>
<keyword evidence="7" id="KW-0564">Palmitate</keyword>
<evidence type="ECO:0000256" key="6">
    <source>
        <dbReference type="ARBA" id="ARBA00023136"/>
    </source>
</evidence>
<dbReference type="Proteomes" id="UP000255169">
    <property type="component" value="Unassembled WGS sequence"/>
</dbReference>
<dbReference type="RefSeq" id="WP_004721386.1">
    <property type="nucleotide sequence ID" value="NZ_CCYO01000024.1"/>
</dbReference>
<proteinExistence type="predicted"/>
<dbReference type="GO" id="GO:0030246">
    <property type="term" value="F:carbohydrate binding"/>
    <property type="evidence" value="ECO:0007669"/>
    <property type="project" value="UniProtKB-KW"/>
</dbReference>
<keyword evidence="9" id="KW-0449">Lipoprotein</keyword>
<dbReference type="CDD" id="cd23414">
    <property type="entry name" value="beta-trefoil_Ricin_CdtA"/>
    <property type="match status" value="1"/>
</dbReference>